<evidence type="ECO:0000313" key="12">
    <source>
        <dbReference type="EMBL" id="BAF57404.1"/>
    </source>
</evidence>
<dbReference type="EMBL" id="AB274645">
    <property type="protein sequence ID" value="BAF57404.1"/>
    <property type="molecule type" value="mRNA"/>
</dbReference>
<evidence type="ECO:0000256" key="10">
    <source>
        <dbReference type="SAM" id="SignalP"/>
    </source>
</evidence>
<dbReference type="SUPFAM" id="SSF51445">
    <property type="entry name" value="(Trans)glycosidases"/>
    <property type="match status" value="1"/>
</dbReference>
<dbReference type="Gene3D" id="3.20.20.80">
    <property type="entry name" value="Glycosidases"/>
    <property type="match status" value="1"/>
</dbReference>
<proteinExistence type="evidence at transcript level"/>
<dbReference type="InterPro" id="IPR044846">
    <property type="entry name" value="GH10"/>
</dbReference>
<dbReference type="Pfam" id="PF00331">
    <property type="entry name" value="Glyco_hydro_10"/>
    <property type="match status" value="1"/>
</dbReference>
<evidence type="ECO:0000256" key="9">
    <source>
        <dbReference type="ARBA" id="ARBA00023326"/>
    </source>
</evidence>
<dbReference type="CAZy" id="GH10">
    <property type="family name" value="Glycoside Hydrolase Family 10"/>
</dbReference>
<protein>
    <recommendedName>
        <fullName evidence="3">endo-1,4-beta-xylanase</fullName>
        <ecNumber evidence="3">3.2.1.8</ecNumber>
    </recommendedName>
</protein>
<comment type="similarity">
    <text evidence="2">Belongs to the glycosyl hydrolase 10 (cellulase F) family.</text>
</comment>
<sequence>MFSALVFTSLSASPLAAGQSKFLGNIIPGSVPGNWDTYWNQATSENGCKWGTVQPNQGSFVWGQCDTAYNHCQTKGIPFKYHTFVWGSQEPGWIGGADGKTAVTNLIKAAAGRYKPQLIDVVNEALHAPSSIRNSLGGSGSTGWDWIVTSFEIAKSAFGGGGTKLLINDYGIVNDSGAVQRYLGIINILKGKSLLDGIGIQCHQFNVNTLAAATITANVNSLGATGLPVYPSELDINGNSEADQAQIYQRVFPALWTNTNIKGITIWGYITGQTWKDGTGLVACGNVGCAERQAMTWLKGYLETTKV</sequence>
<dbReference type="GO" id="GO:0045493">
    <property type="term" value="P:xylan catabolic process"/>
    <property type="evidence" value="ECO:0007669"/>
    <property type="project" value="UniProtKB-KW"/>
</dbReference>
<evidence type="ECO:0000256" key="1">
    <source>
        <dbReference type="ARBA" id="ARBA00000681"/>
    </source>
</evidence>
<evidence type="ECO:0000256" key="6">
    <source>
        <dbReference type="ARBA" id="ARBA00022801"/>
    </source>
</evidence>
<dbReference type="InterPro" id="IPR017853">
    <property type="entry name" value="GH"/>
</dbReference>
<dbReference type="GO" id="GO:0031176">
    <property type="term" value="F:endo-1,4-beta-xylanase activity"/>
    <property type="evidence" value="ECO:0007669"/>
    <property type="project" value="UniProtKB-EC"/>
</dbReference>
<dbReference type="InterPro" id="IPR001000">
    <property type="entry name" value="GH10_dom"/>
</dbReference>
<feature type="chain" id="PRO_5002675093" description="endo-1,4-beta-xylanase" evidence="10">
    <location>
        <begin position="19"/>
        <end position="307"/>
    </location>
</feature>
<evidence type="ECO:0000256" key="5">
    <source>
        <dbReference type="ARBA" id="ARBA00022729"/>
    </source>
</evidence>
<organism evidence="12">
    <name type="scientific">uncultured symbiotic protist of Neotermes koshunensis</name>
    <dbReference type="NCBI Taxonomy" id="403660"/>
    <lineage>
        <taxon>Eukaryota</taxon>
        <taxon>environmental samples</taxon>
    </lineage>
</organism>
<keyword evidence="4" id="KW-0858">Xylan degradation</keyword>
<evidence type="ECO:0000259" key="11">
    <source>
        <dbReference type="PROSITE" id="PS51760"/>
    </source>
</evidence>
<dbReference type="PANTHER" id="PTHR31490">
    <property type="entry name" value="GLYCOSYL HYDROLASE"/>
    <property type="match status" value="1"/>
</dbReference>
<evidence type="ECO:0000256" key="7">
    <source>
        <dbReference type="ARBA" id="ARBA00023277"/>
    </source>
</evidence>
<dbReference type="EC" id="3.2.1.8" evidence="3"/>
<evidence type="ECO:0000256" key="2">
    <source>
        <dbReference type="ARBA" id="ARBA00007495"/>
    </source>
</evidence>
<dbReference type="PROSITE" id="PS51760">
    <property type="entry name" value="GH10_2"/>
    <property type="match status" value="1"/>
</dbReference>
<evidence type="ECO:0000256" key="3">
    <source>
        <dbReference type="ARBA" id="ARBA00012590"/>
    </source>
</evidence>
<reference evidence="12" key="1">
    <citation type="journal article" date="2010" name="PLoS ONE">
        <title>Phylogenetic analysis of cellulolytic enzyme genes from representative lineages of termites and a related cockroach.</title>
        <authorList>
            <person name="Todaka N."/>
            <person name="Inoue T."/>
            <person name="Saita K."/>
            <person name="Ohkuma M."/>
            <person name="Nalepa C.A."/>
            <person name="Lenz M."/>
            <person name="Kudo T."/>
            <person name="Moriya S."/>
        </authorList>
    </citation>
    <scope>NUCLEOTIDE SEQUENCE</scope>
</reference>
<accession>A4UWZ4</accession>
<keyword evidence="5 10" id="KW-0732">Signal</keyword>
<keyword evidence="7" id="KW-0119">Carbohydrate metabolism</keyword>
<evidence type="ECO:0000256" key="4">
    <source>
        <dbReference type="ARBA" id="ARBA00022651"/>
    </source>
</evidence>
<comment type="catalytic activity">
    <reaction evidence="1">
        <text>Endohydrolysis of (1-&gt;4)-beta-D-xylosidic linkages in xylans.</text>
        <dbReference type="EC" id="3.2.1.8"/>
    </reaction>
</comment>
<keyword evidence="8" id="KW-0326">Glycosidase</keyword>
<name>A4UWZ4_9EUKA</name>
<keyword evidence="9" id="KW-0624">Polysaccharide degradation</keyword>
<feature type="signal peptide" evidence="10">
    <location>
        <begin position="1"/>
        <end position="18"/>
    </location>
</feature>
<feature type="domain" description="GH10" evidence="11">
    <location>
        <begin position="28"/>
        <end position="307"/>
    </location>
</feature>
<dbReference type="PANTHER" id="PTHR31490:SF88">
    <property type="entry name" value="BETA-XYLANASE"/>
    <property type="match status" value="1"/>
</dbReference>
<evidence type="ECO:0000256" key="8">
    <source>
        <dbReference type="ARBA" id="ARBA00023295"/>
    </source>
</evidence>
<dbReference type="SMART" id="SM00633">
    <property type="entry name" value="Glyco_10"/>
    <property type="match status" value="1"/>
</dbReference>
<dbReference type="PRINTS" id="PR00134">
    <property type="entry name" value="GLHYDRLASE10"/>
</dbReference>
<keyword evidence="6 12" id="KW-0378">Hydrolase</keyword>
<dbReference type="AlphaFoldDB" id="A4UWZ4"/>